<dbReference type="PANTHER" id="PTHR43133:SF46">
    <property type="entry name" value="RNA POLYMERASE SIGMA-70 FACTOR ECF SUBFAMILY"/>
    <property type="match status" value="1"/>
</dbReference>
<dbReference type="Gene3D" id="1.10.1740.10">
    <property type="match status" value="1"/>
</dbReference>
<keyword evidence="4" id="KW-0804">Transcription</keyword>
<organism evidence="7 8">
    <name type="scientific">Bacteroides ovatus (strain ATCC 8483 / DSM 1896 / JCM 5824 / BCRC 10623 / CCUG 4943 / NCTC 11153)</name>
    <dbReference type="NCBI Taxonomy" id="411476"/>
    <lineage>
        <taxon>Bacteria</taxon>
        <taxon>Pseudomonadati</taxon>
        <taxon>Bacteroidota</taxon>
        <taxon>Bacteroidia</taxon>
        <taxon>Bacteroidales</taxon>
        <taxon>Bacteroidaceae</taxon>
        <taxon>Bacteroides</taxon>
    </lineage>
</organism>
<evidence type="ECO:0000313" key="7">
    <source>
        <dbReference type="EMBL" id="EDO12148.1"/>
    </source>
</evidence>
<feature type="domain" description="RNA polymerase sigma factor 70 region 4 type 2" evidence="6">
    <location>
        <begin position="128"/>
        <end position="180"/>
    </location>
</feature>
<dbReference type="NCBIfam" id="TIGR02937">
    <property type="entry name" value="sigma70-ECF"/>
    <property type="match status" value="1"/>
</dbReference>
<dbReference type="SUPFAM" id="SSF88946">
    <property type="entry name" value="Sigma2 domain of RNA polymerase sigma factors"/>
    <property type="match status" value="1"/>
</dbReference>
<keyword evidence="2" id="KW-0805">Transcription regulation</keyword>
<feature type="domain" description="RNA polymerase sigma-70 region 2" evidence="5">
    <location>
        <begin position="32"/>
        <end position="97"/>
    </location>
</feature>
<evidence type="ECO:0000313" key="8">
    <source>
        <dbReference type="Proteomes" id="UP000005475"/>
    </source>
</evidence>
<reference evidence="8" key="2">
    <citation type="submission" date="2007-04" db="EMBL/GenBank/DDBJ databases">
        <title>Draft genome sequence of Bacteroides ovatus (ATCC 8483).</title>
        <authorList>
            <person name="Sudarsanam P."/>
            <person name="Ley R."/>
            <person name="Guruge J."/>
            <person name="Turnbaugh P.J."/>
            <person name="Mahowald M."/>
            <person name="Liep D."/>
            <person name="Gordon J."/>
        </authorList>
    </citation>
    <scope>NUCLEOTIDE SEQUENCE [LARGE SCALE GENOMIC DNA]</scope>
    <source>
        <strain evidence="8">ATCC 8483 / DSM 1896 / JCM 5824 / BCRC 10623 / CCUG 4943 / NCTC 11153</strain>
    </source>
</reference>
<accession>A0AAN3A944</accession>
<dbReference type="AlphaFoldDB" id="A0AAN3A944"/>
<comment type="caution">
    <text evidence="7">The sequence shown here is derived from an EMBL/GenBank/DDBJ whole genome shotgun (WGS) entry which is preliminary data.</text>
</comment>
<name>A0AAN3A944_BACO1</name>
<dbReference type="Pfam" id="PF04542">
    <property type="entry name" value="Sigma70_r2"/>
    <property type="match status" value="1"/>
</dbReference>
<evidence type="ECO:0000256" key="2">
    <source>
        <dbReference type="ARBA" id="ARBA00023015"/>
    </source>
</evidence>
<keyword evidence="3" id="KW-0731">Sigma factor</keyword>
<dbReference type="EMBL" id="AAXF02000047">
    <property type="protein sequence ID" value="EDO12148.1"/>
    <property type="molecule type" value="Genomic_DNA"/>
</dbReference>
<dbReference type="Proteomes" id="UP000005475">
    <property type="component" value="Unassembled WGS sequence"/>
</dbReference>
<dbReference type="GO" id="GO:0016987">
    <property type="term" value="F:sigma factor activity"/>
    <property type="evidence" value="ECO:0007669"/>
    <property type="project" value="UniProtKB-KW"/>
</dbReference>
<gene>
    <name evidence="7" type="ORF">BACOVA_02037</name>
</gene>
<dbReference type="InterPro" id="IPR007627">
    <property type="entry name" value="RNA_pol_sigma70_r2"/>
</dbReference>
<dbReference type="PANTHER" id="PTHR43133">
    <property type="entry name" value="RNA POLYMERASE ECF-TYPE SIGMA FACTO"/>
    <property type="match status" value="1"/>
</dbReference>
<evidence type="ECO:0000259" key="6">
    <source>
        <dbReference type="Pfam" id="PF08281"/>
    </source>
</evidence>
<evidence type="ECO:0000256" key="3">
    <source>
        <dbReference type="ARBA" id="ARBA00023082"/>
    </source>
</evidence>
<dbReference type="Gene3D" id="1.10.10.10">
    <property type="entry name" value="Winged helix-like DNA-binding domain superfamily/Winged helix DNA-binding domain"/>
    <property type="match status" value="1"/>
</dbReference>
<dbReference type="GO" id="GO:0003677">
    <property type="term" value="F:DNA binding"/>
    <property type="evidence" value="ECO:0007669"/>
    <property type="project" value="InterPro"/>
</dbReference>
<dbReference type="SUPFAM" id="SSF88659">
    <property type="entry name" value="Sigma3 and sigma4 domains of RNA polymerase sigma factors"/>
    <property type="match status" value="1"/>
</dbReference>
<reference evidence="7 8" key="1">
    <citation type="submission" date="2007-03" db="EMBL/GenBank/DDBJ databases">
        <authorList>
            <person name="Fulton L."/>
            <person name="Clifton S."/>
            <person name="Fulton B."/>
            <person name="Xu J."/>
            <person name="Minx P."/>
            <person name="Pepin K.H."/>
            <person name="Johnson M."/>
            <person name="Thiruvilangam P."/>
            <person name="Bhonagiri V."/>
            <person name="Nash W.E."/>
            <person name="Mardis E.R."/>
            <person name="Wilson R.K."/>
        </authorList>
    </citation>
    <scope>NUCLEOTIDE SEQUENCE [LARGE SCALE GENOMIC DNA]</scope>
    <source>
        <strain evidence="8">ATCC 8483 / DSM 1896 / JCM 5824 / BCRC 10623 / CCUG 4943 / NCTC 11153</strain>
    </source>
</reference>
<proteinExistence type="inferred from homology"/>
<evidence type="ECO:0000256" key="1">
    <source>
        <dbReference type="ARBA" id="ARBA00010641"/>
    </source>
</evidence>
<dbReference type="InterPro" id="IPR013249">
    <property type="entry name" value="RNA_pol_sigma70_r4_t2"/>
</dbReference>
<comment type="similarity">
    <text evidence="1">Belongs to the sigma-70 factor family. ECF subfamily.</text>
</comment>
<evidence type="ECO:0000259" key="5">
    <source>
        <dbReference type="Pfam" id="PF04542"/>
    </source>
</evidence>
<dbReference type="InterPro" id="IPR039425">
    <property type="entry name" value="RNA_pol_sigma-70-like"/>
</dbReference>
<dbReference type="Pfam" id="PF08281">
    <property type="entry name" value="Sigma70_r4_2"/>
    <property type="match status" value="1"/>
</dbReference>
<protein>
    <submittedName>
        <fullName evidence="7">RNA polymerase sigma-70 factor</fullName>
    </submittedName>
</protein>
<sequence length="196" mass="22899">MIKMSQKYSQDEAQALVKALKEGNQLAFSIVYKTYAAQTFSLAFKYLLNKELAEDAVQNLFLKLWLKKEEIDETKPINRYLFTMLKNDLLNTLRDSKKNIYLLEDCLSMVLELEDNSQNENLKQEQMNIIQQALEQLSPQRRKVFEMKVSGKYSNQEIADKLNLSINTIKFQYSQSLKQIRATVGELSLLLLYCMM</sequence>
<evidence type="ECO:0000256" key="4">
    <source>
        <dbReference type="ARBA" id="ARBA00023163"/>
    </source>
</evidence>
<dbReference type="InterPro" id="IPR013324">
    <property type="entry name" value="RNA_pol_sigma_r3/r4-like"/>
</dbReference>
<dbReference type="InterPro" id="IPR014284">
    <property type="entry name" value="RNA_pol_sigma-70_dom"/>
</dbReference>
<dbReference type="InterPro" id="IPR013325">
    <property type="entry name" value="RNA_pol_sigma_r2"/>
</dbReference>
<dbReference type="InterPro" id="IPR036388">
    <property type="entry name" value="WH-like_DNA-bd_sf"/>
</dbReference>
<dbReference type="GO" id="GO:0006352">
    <property type="term" value="P:DNA-templated transcription initiation"/>
    <property type="evidence" value="ECO:0007669"/>
    <property type="project" value="InterPro"/>
</dbReference>